<dbReference type="PANTHER" id="PTHR43830:SF3">
    <property type="entry name" value="PROTEIN PSP1"/>
    <property type="match status" value="1"/>
</dbReference>
<dbReference type="RefSeq" id="WP_070623053.1">
    <property type="nucleotide sequence ID" value="NZ_CP136964.1"/>
</dbReference>
<dbReference type="PANTHER" id="PTHR43830">
    <property type="entry name" value="PROTEIN PSP1"/>
    <property type="match status" value="1"/>
</dbReference>
<dbReference type="InterPro" id="IPR047767">
    <property type="entry name" value="PSP1-like"/>
</dbReference>
<dbReference type="EMBL" id="CP136964">
    <property type="protein sequence ID" value="WOS95613.1"/>
    <property type="molecule type" value="Genomic_DNA"/>
</dbReference>
<proteinExistence type="predicted"/>
<dbReference type="KEGG" id="nmy:CJ229_005825"/>
<organism evidence="2 3">
    <name type="scientific">Nosocomiicoccus massiliensis</name>
    <dbReference type="NCBI Taxonomy" id="1232430"/>
    <lineage>
        <taxon>Bacteria</taxon>
        <taxon>Bacillati</taxon>
        <taxon>Bacillota</taxon>
        <taxon>Bacilli</taxon>
        <taxon>Bacillales</taxon>
        <taxon>Staphylococcaceae</taxon>
        <taxon>Nosocomiicoccus</taxon>
    </lineage>
</organism>
<sequence>MLTVVKATLLKYNEIVFIEVKNGEQLKYDDIIVAETRHGKFLHKVLQENINVTEENIVEPDGRFIRLATDEDFENDALNDRDAEAALQFCRDAVKDEKLGMHLITSKYSLDKEKLIFFFTADERVDFRSLVRILAQEFKTRIELRQVGLREKARYLGGVGPCGYSHCCSTYLGSFEPVSIQMAKNQDLSLTPVKISGACGRLMCCLSYENDHYESARKRLPDVGEFIYTPKGKVEVIGLNILELQIRTKNKDNYIYEFSLDELEANEV</sequence>
<dbReference type="NCBIfam" id="NF041131">
    <property type="entry name" value="RicT_YaaT_fam"/>
    <property type="match status" value="1"/>
</dbReference>
<dbReference type="Pfam" id="PF04468">
    <property type="entry name" value="PSP1"/>
    <property type="match status" value="1"/>
</dbReference>
<dbReference type="GO" id="GO:0005737">
    <property type="term" value="C:cytoplasm"/>
    <property type="evidence" value="ECO:0007669"/>
    <property type="project" value="TreeGrafter"/>
</dbReference>
<accession>A0AAF0YH53</accession>
<reference evidence="2 3" key="2">
    <citation type="submission" date="2023-10" db="EMBL/GenBank/DDBJ databases">
        <authorList>
            <person name="Choi B."/>
        </authorList>
    </citation>
    <scope>NUCLEOTIDE SEQUENCE [LARGE SCALE GENOMIC DNA]</scope>
    <source>
        <strain evidence="2 3">UMB0959</strain>
    </source>
</reference>
<dbReference type="InterPro" id="IPR007557">
    <property type="entry name" value="PSP1_C"/>
</dbReference>
<evidence type="ECO:0000259" key="1">
    <source>
        <dbReference type="PROSITE" id="PS51411"/>
    </source>
</evidence>
<keyword evidence="3" id="KW-1185">Reference proteome</keyword>
<gene>
    <name evidence="2" type="primary">ricT</name>
    <name evidence="2" type="ORF">CJ229_005825</name>
</gene>
<dbReference type="PROSITE" id="PS51411">
    <property type="entry name" value="PSP1_C"/>
    <property type="match status" value="1"/>
</dbReference>
<reference evidence="3" key="1">
    <citation type="submission" date="2017-09" db="EMBL/GenBank/DDBJ databases">
        <title>Bacterial strain isolated from the female urinary microbiota.</title>
        <authorList>
            <person name="Thomas-White K."/>
            <person name="Kumar N."/>
            <person name="Forster S."/>
            <person name="Putonti C."/>
            <person name="Lawley T."/>
            <person name="Wolfe A.J."/>
        </authorList>
    </citation>
    <scope>NUCLEOTIDE SEQUENCE [LARGE SCALE GENOMIC DNA]</scope>
    <source>
        <strain evidence="3">UMB0959</strain>
    </source>
</reference>
<dbReference type="AlphaFoldDB" id="A0AAF0YH53"/>
<evidence type="ECO:0000313" key="2">
    <source>
        <dbReference type="EMBL" id="WOS95613.1"/>
    </source>
</evidence>
<dbReference type="Proteomes" id="UP000243626">
    <property type="component" value="Chromosome"/>
</dbReference>
<name>A0AAF0YH53_9STAP</name>
<protein>
    <submittedName>
        <fullName evidence="2">Regulatory iron-sulfur-containing complex subunit RicT</fullName>
    </submittedName>
</protein>
<evidence type="ECO:0000313" key="3">
    <source>
        <dbReference type="Proteomes" id="UP000243626"/>
    </source>
</evidence>
<feature type="domain" description="PSP1 C-terminal" evidence="1">
    <location>
        <begin position="62"/>
        <end position="147"/>
    </location>
</feature>